<protein>
    <submittedName>
        <fullName evidence="2">Uncharacterized protein</fullName>
    </submittedName>
</protein>
<dbReference type="EMBL" id="JPKZ01002480">
    <property type="protein sequence ID" value="KHN76684.1"/>
    <property type="molecule type" value="Genomic_DNA"/>
</dbReference>
<keyword evidence="3" id="KW-1185">Reference proteome</keyword>
<name>A0A0B2V5B7_TOXCA</name>
<feature type="region of interest" description="Disordered" evidence="1">
    <location>
        <begin position="83"/>
        <end position="117"/>
    </location>
</feature>
<evidence type="ECO:0000313" key="2">
    <source>
        <dbReference type="EMBL" id="KHN76684.1"/>
    </source>
</evidence>
<accession>A0A0B2V5B7</accession>
<dbReference type="Proteomes" id="UP000031036">
    <property type="component" value="Unassembled WGS sequence"/>
</dbReference>
<evidence type="ECO:0000313" key="3">
    <source>
        <dbReference type="Proteomes" id="UP000031036"/>
    </source>
</evidence>
<gene>
    <name evidence="2" type="ORF">Tcan_03871</name>
</gene>
<comment type="caution">
    <text evidence="2">The sequence shown here is derived from an EMBL/GenBank/DDBJ whole genome shotgun (WGS) entry which is preliminary data.</text>
</comment>
<evidence type="ECO:0000256" key="1">
    <source>
        <dbReference type="SAM" id="MobiDB-lite"/>
    </source>
</evidence>
<sequence>MKLSTGTFTKATFWLHVTTRKLLNITKTNDGAKTKLWGAPCATSTPIANEQGGMSPAAKGGALVARLCAGRAERKVAGTNIGQCRQDRPTSQQVDVMAGKQAIRRRSKSTDPTTRDTHARVILEGEKATAEFRQSAGQRR</sequence>
<organism evidence="2 3">
    <name type="scientific">Toxocara canis</name>
    <name type="common">Canine roundworm</name>
    <dbReference type="NCBI Taxonomy" id="6265"/>
    <lineage>
        <taxon>Eukaryota</taxon>
        <taxon>Metazoa</taxon>
        <taxon>Ecdysozoa</taxon>
        <taxon>Nematoda</taxon>
        <taxon>Chromadorea</taxon>
        <taxon>Rhabditida</taxon>
        <taxon>Spirurina</taxon>
        <taxon>Ascaridomorpha</taxon>
        <taxon>Ascaridoidea</taxon>
        <taxon>Toxocaridae</taxon>
        <taxon>Toxocara</taxon>
    </lineage>
</organism>
<dbReference type="AlphaFoldDB" id="A0A0B2V5B7"/>
<reference evidence="2 3" key="1">
    <citation type="submission" date="2014-11" db="EMBL/GenBank/DDBJ databases">
        <title>Genetic blueprint of the zoonotic pathogen Toxocara canis.</title>
        <authorList>
            <person name="Zhu X.-Q."/>
            <person name="Korhonen P.K."/>
            <person name="Cai H."/>
            <person name="Young N.D."/>
            <person name="Nejsum P."/>
            <person name="von Samson-Himmelstjerna G."/>
            <person name="Boag P.R."/>
            <person name="Tan P."/>
            <person name="Li Q."/>
            <person name="Min J."/>
            <person name="Yang Y."/>
            <person name="Wang X."/>
            <person name="Fang X."/>
            <person name="Hall R.S."/>
            <person name="Hofmann A."/>
            <person name="Sternberg P.W."/>
            <person name="Jex A.R."/>
            <person name="Gasser R.B."/>
        </authorList>
    </citation>
    <scope>NUCLEOTIDE SEQUENCE [LARGE SCALE GENOMIC DNA]</scope>
    <source>
        <strain evidence="2">PN_DK_2014</strain>
    </source>
</reference>
<proteinExistence type="predicted"/>